<organism evidence="1 2">
    <name type="scientific">Paraoerskovia sediminicola</name>
    <dbReference type="NCBI Taxonomy" id="1138587"/>
    <lineage>
        <taxon>Bacteria</taxon>
        <taxon>Bacillati</taxon>
        <taxon>Actinomycetota</taxon>
        <taxon>Actinomycetes</taxon>
        <taxon>Micrococcales</taxon>
        <taxon>Cellulomonadaceae</taxon>
        <taxon>Paraoerskovia</taxon>
    </lineage>
</organism>
<gene>
    <name evidence="1" type="ORF">GCM10025865_02550</name>
</gene>
<reference evidence="2" key="1">
    <citation type="journal article" date="2019" name="Int. J. Syst. Evol. Microbiol.">
        <title>The Global Catalogue of Microorganisms (GCM) 10K type strain sequencing project: providing services to taxonomists for standard genome sequencing and annotation.</title>
        <authorList>
            <consortium name="The Broad Institute Genomics Platform"/>
            <consortium name="The Broad Institute Genome Sequencing Center for Infectious Disease"/>
            <person name="Wu L."/>
            <person name="Ma J."/>
        </authorList>
    </citation>
    <scope>NUCLEOTIDE SEQUENCE [LARGE SCALE GENOMIC DNA]</scope>
    <source>
        <strain evidence="2">NBRC 108565</strain>
    </source>
</reference>
<evidence type="ECO:0000313" key="1">
    <source>
        <dbReference type="EMBL" id="BDZ40956.1"/>
    </source>
</evidence>
<keyword evidence="2" id="KW-1185">Reference proteome</keyword>
<protein>
    <submittedName>
        <fullName evidence="1">Uncharacterized protein</fullName>
    </submittedName>
</protein>
<proteinExistence type="predicted"/>
<dbReference type="Proteomes" id="UP001321475">
    <property type="component" value="Chromosome"/>
</dbReference>
<name>A0ABN6X8D4_9CELL</name>
<sequence length="66" mass="7021">MVSQDRGKRARGTYVSFVGLVSPYPRCTEPVLVAVAIRAGGGCAEIAWVRGRDRLFGATPTGPIMV</sequence>
<dbReference type="EMBL" id="AP027729">
    <property type="protein sequence ID" value="BDZ40956.1"/>
    <property type="molecule type" value="Genomic_DNA"/>
</dbReference>
<accession>A0ABN6X8D4</accession>
<evidence type="ECO:0000313" key="2">
    <source>
        <dbReference type="Proteomes" id="UP001321475"/>
    </source>
</evidence>